<reference evidence="2" key="1">
    <citation type="submission" date="2020-10" db="EMBL/GenBank/DDBJ databases">
        <authorList>
            <person name="Castelo-Branco R."/>
            <person name="Eusebio N."/>
            <person name="Adriana R."/>
            <person name="Vieira A."/>
            <person name="Brugerolle De Fraissinette N."/>
            <person name="Rezende De Castro R."/>
            <person name="Schneider M.P."/>
            <person name="Vasconcelos V."/>
            <person name="Leao P.N."/>
        </authorList>
    </citation>
    <scope>NUCLEOTIDE SEQUENCE</scope>
    <source>
        <strain evidence="2">LEGE 07157</strain>
    </source>
</reference>
<organism evidence="2 3">
    <name type="scientific">Lusitaniella coriacea LEGE 07157</name>
    <dbReference type="NCBI Taxonomy" id="945747"/>
    <lineage>
        <taxon>Bacteria</taxon>
        <taxon>Bacillati</taxon>
        <taxon>Cyanobacteriota</taxon>
        <taxon>Cyanophyceae</taxon>
        <taxon>Spirulinales</taxon>
        <taxon>Lusitaniellaceae</taxon>
        <taxon>Lusitaniella</taxon>
    </lineage>
</organism>
<keyword evidence="3" id="KW-1185">Reference proteome</keyword>
<proteinExistence type="predicted"/>
<comment type="caution">
    <text evidence="2">The sequence shown here is derived from an EMBL/GenBank/DDBJ whole genome shotgun (WGS) entry which is preliminary data.</text>
</comment>
<keyword evidence="1" id="KW-0472">Membrane</keyword>
<feature type="transmembrane region" description="Helical" evidence="1">
    <location>
        <begin position="24"/>
        <end position="43"/>
    </location>
</feature>
<dbReference type="NCBIfam" id="TIGR02588">
    <property type="entry name" value="TIGR02588 family protein"/>
    <property type="match status" value="1"/>
</dbReference>
<dbReference type="Proteomes" id="UP000654482">
    <property type="component" value="Unassembled WGS sequence"/>
</dbReference>
<evidence type="ECO:0000313" key="2">
    <source>
        <dbReference type="EMBL" id="MBE9118735.1"/>
    </source>
</evidence>
<evidence type="ECO:0000313" key="3">
    <source>
        <dbReference type="Proteomes" id="UP000654482"/>
    </source>
</evidence>
<protein>
    <submittedName>
        <fullName evidence="2">TIGR02588 family protein</fullName>
    </submittedName>
</protein>
<evidence type="ECO:0000256" key="1">
    <source>
        <dbReference type="SAM" id="Phobius"/>
    </source>
</evidence>
<dbReference type="EMBL" id="JADEWZ010000058">
    <property type="protein sequence ID" value="MBE9118735.1"/>
    <property type="molecule type" value="Genomic_DNA"/>
</dbReference>
<dbReference type="InterPro" id="IPR013417">
    <property type="entry name" value="CHP02588"/>
</dbReference>
<keyword evidence="1" id="KW-1133">Transmembrane helix</keyword>
<dbReference type="RefSeq" id="WP_194031828.1">
    <property type="nucleotide sequence ID" value="NZ_JADEWZ010000058.1"/>
</dbReference>
<dbReference type="AlphaFoldDB" id="A0A8J7JEA0"/>
<sequence>MSHSEESTARAAEDKSPARSRAEWVSFSLSLVILSAVVGLVLYRWVATKDQPPVISVTSDPEIRKVEGQFYLPYTVTNTGGGTAESVEITAQLVIAGEVEEEGFQNIDFLSEGEIKSGAFIFQHNPAQGKLILRATGYKLP</sequence>
<accession>A0A8J7JEA0</accession>
<name>A0A8J7JEA0_9CYAN</name>
<gene>
    <name evidence="2" type="ORF">IQ249_22860</name>
</gene>
<keyword evidence="1" id="KW-0812">Transmembrane</keyword>